<comment type="subcellular location">
    <subcellularLocation>
        <location evidence="1">Nucleus speckle</location>
    </subcellularLocation>
</comment>
<evidence type="ECO:0000256" key="4">
    <source>
        <dbReference type="PROSITE-ProRule" id="PRU00176"/>
    </source>
</evidence>
<proteinExistence type="predicted"/>
<organism evidence="6 7">
    <name type="scientific">Cirrhinus mrigala</name>
    <name type="common">Mrigala</name>
    <dbReference type="NCBI Taxonomy" id="683832"/>
    <lineage>
        <taxon>Eukaryota</taxon>
        <taxon>Metazoa</taxon>
        <taxon>Chordata</taxon>
        <taxon>Craniata</taxon>
        <taxon>Vertebrata</taxon>
        <taxon>Euteleostomi</taxon>
        <taxon>Actinopterygii</taxon>
        <taxon>Neopterygii</taxon>
        <taxon>Teleostei</taxon>
        <taxon>Ostariophysi</taxon>
        <taxon>Cypriniformes</taxon>
        <taxon>Cyprinidae</taxon>
        <taxon>Labeoninae</taxon>
        <taxon>Labeonini</taxon>
        <taxon>Cirrhinus</taxon>
    </lineage>
</organism>
<evidence type="ECO:0000259" key="5">
    <source>
        <dbReference type="PROSITE" id="PS50102"/>
    </source>
</evidence>
<dbReference type="GO" id="GO:0016607">
    <property type="term" value="C:nuclear speck"/>
    <property type="evidence" value="ECO:0007669"/>
    <property type="project" value="UniProtKB-SubCell"/>
</dbReference>
<feature type="non-terminal residue" evidence="6">
    <location>
        <position position="1"/>
    </location>
</feature>
<dbReference type="FunFam" id="3.30.70.330:FF:000043">
    <property type="entry name" value="paraspeckle component 1 isoform X1"/>
    <property type="match status" value="1"/>
</dbReference>
<dbReference type="SMART" id="SM00360">
    <property type="entry name" value="RRM"/>
    <property type="match status" value="1"/>
</dbReference>
<dbReference type="AlphaFoldDB" id="A0ABD0R736"/>
<dbReference type="Gene3D" id="3.30.70.330">
    <property type="match status" value="1"/>
</dbReference>
<reference evidence="6 7" key="1">
    <citation type="submission" date="2024-05" db="EMBL/GenBank/DDBJ databases">
        <title>Genome sequencing and assembly of Indian major carp, Cirrhinus mrigala (Hamilton, 1822).</title>
        <authorList>
            <person name="Mohindra V."/>
            <person name="Chowdhury L.M."/>
            <person name="Lal K."/>
            <person name="Jena J.K."/>
        </authorList>
    </citation>
    <scope>NUCLEOTIDE SEQUENCE [LARGE SCALE GENOMIC DNA]</scope>
    <source>
        <strain evidence="6">CM1030</strain>
        <tissue evidence="6">Blood</tissue>
    </source>
</reference>
<protein>
    <recommendedName>
        <fullName evidence="5">RRM domain-containing protein</fullName>
    </recommendedName>
</protein>
<dbReference type="InterPro" id="IPR012677">
    <property type="entry name" value="Nucleotide-bd_a/b_plait_sf"/>
</dbReference>
<keyword evidence="3 4" id="KW-0694">RNA-binding</keyword>
<dbReference type="InterPro" id="IPR035979">
    <property type="entry name" value="RBD_domain_sf"/>
</dbReference>
<comment type="caution">
    <text evidence="6">The sequence shown here is derived from an EMBL/GenBank/DDBJ whole genome shotgun (WGS) entry which is preliminary data.</text>
</comment>
<sequence>ETKTLADIAKAELDDAVFRGRQIRVRFATHGAALTVKNLPQFVSNELLEEAFSMFGPIERAIVIVDDRGRPTGKGIVEFANKPSARKALDRCGDGAFLLTA</sequence>
<evidence type="ECO:0000313" key="7">
    <source>
        <dbReference type="Proteomes" id="UP001529510"/>
    </source>
</evidence>
<gene>
    <name evidence="6" type="ORF">M9458_012620</name>
</gene>
<dbReference type="PANTHER" id="PTHR23189">
    <property type="entry name" value="RNA RECOGNITION MOTIF-CONTAINING"/>
    <property type="match status" value="1"/>
</dbReference>
<dbReference type="InterPro" id="IPR000504">
    <property type="entry name" value="RRM_dom"/>
</dbReference>
<dbReference type="Pfam" id="PF00076">
    <property type="entry name" value="RRM_1"/>
    <property type="match status" value="1"/>
</dbReference>
<keyword evidence="7" id="KW-1185">Reference proteome</keyword>
<name>A0ABD0R736_CIRMR</name>
<evidence type="ECO:0000256" key="3">
    <source>
        <dbReference type="ARBA" id="ARBA00022884"/>
    </source>
</evidence>
<dbReference type="Proteomes" id="UP001529510">
    <property type="component" value="Unassembled WGS sequence"/>
</dbReference>
<keyword evidence="2" id="KW-0677">Repeat</keyword>
<evidence type="ECO:0000256" key="1">
    <source>
        <dbReference type="ARBA" id="ARBA00004324"/>
    </source>
</evidence>
<feature type="non-terminal residue" evidence="6">
    <location>
        <position position="101"/>
    </location>
</feature>
<dbReference type="SUPFAM" id="SSF54928">
    <property type="entry name" value="RNA-binding domain, RBD"/>
    <property type="match status" value="1"/>
</dbReference>
<evidence type="ECO:0000313" key="6">
    <source>
        <dbReference type="EMBL" id="KAL0194324.1"/>
    </source>
</evidence>
<dbReference type="PROSITE" id="PS50102">
    <property type="entry name" value="RRM"/>
    <property type="match status" value="1"/>
</dbReference>
<dbReference type="GO" id="GO:0003723">
    <property type="term" value="F:RNA binding"/>
    <property type="evidence" value="ECO:0007669"/>
    <property type="project" value="UniProtKB-UniRule"/>
</dbReference>
<feature type="domain" description="RRM" evidence="5">
    <location>
        <begin position="32"/>
        <end position="101"/>
    </location>
</feature>
<dbReference type="EMBL" id="JAMKFB020000005">
    <property type="protein sequence ID" value="KAL0194324.1"/>
    <property type="molecule type" value="Genomic_DNA"/>
</dbReference>
<accession>A0ABD0R736</accession>
<evidence type="ECO:0000256" key="2">
    <source>
        <dbReference type="ARBA" id="ARBA00022737"/>
    </source>
</evidence>